<evidence type="ECO:0000256" key="3">
    <source>
        <dbReference type="ARBA" id="ARBA00022801"/>
    </source>
</evidence>
<dbReference type="PANTHER" id="PTHR12606:SF155">
    <property type="entry name" value="OS04G0316900 PROTEIN"/>
    <property type="match status" value="1"/>
</dbReference>
<feature type="domain" description="Ubiquitin-like protease family profile" evidence="5">
    <location>
        <begin position="18"/>
        <end position="62"/>
    </location>
</feature>
<dbReference type="AlphaFoldDB" id="A0A1D6NYR1"/>
<dbReference type="PANTHER" id="PTHR12606">
    <property type="entry name" value="SENTRIN/SUMO-SPECIFIC PROTEASE"/>
    <property type="match status" value="1"/>
</dbReference>
<sequence>MTQICSAERRVLLYLDHYMVFIPINIRETHWYLTVIHARNMEIQVLDSLGTSQYRKDPTNSIKGLQRQIDMISQRKELKDHMWPDLQLLLGRSEK</sequence>
<dbReference type="EMBL" id="CM000785">
    <property type="protein sequence ID" value="AQL03112.1"/>
    <property type="molecule type" value="Genomic_DNA"/>
</dbReference>
<organism evidence="6">
    <name type="scientific">Zea mays</name>
    <name type="common">Maize</name>
    <dbReference type="NCBI Taxonomy" id="4577"/>
    <lineage>
        <taxon>Eukaryota</taxon>
        <taxon>Viridiplantae</taxon>
        <taxon>Streptophyta</taxon>
        <taxon>Embryophyta</taxon>
        <taxon>Tracheophyta</taxon>
        <taxon>Spermatophyta</taxon>
        <taxon>Magnoliopsida</taxon>
        <taxon>Liliopsida</taxon>
        <taxon>Poales</taxon>
        <taxon>Poaceae</taxon>
        <taxon>PACMAD clade</taxon>
        <taxon>Panicoideae</taxon>
        <taxon>Andropogonodae</taxon>
        <taxon>Andropogoneae</taxon>
        <taxon>Tripsacinae</taxon>
        <taxon>Zea</taxon>
    </lineage>
</organism>
<gene>
    <name evidence="6" type="ORF">ZEAMMB73_Zm00001d045758</name>
</gene>
<dbReference type="GO" id="GO:0008234">
    <property type="term" value="F:cysteine-type peptidase activity"/>
    <property type="evidence" value="ECO:0007669"/>
    <property type="project" value="UniProtKB-KW"/>
</dbReference>
<evidence type="ECO:0000259" key="5">
    <source>
        <dbReference type="Pfam" id="PF02902"/>
    </source>
</evidence>
<keyword evidence="4" id="KW-0788">Thiol protease</keyword>
<dbReference type="EMBL" id="CM000785">
    <property type="protein sequence ID" value="AQL03113.1"/>
    <property type="molecule type" value="Genomic_DNA"/>
</dbReference>
<dbReference type="GO" id="GO:0006508">
    <property type="term" value="P:proteolysis"/>
    <property type="evidence" value="ECO:0007669"/>
    <property type="project" value="UniProtKB-KW"/>
</dbReference>
<dbReference type="InParanoid" id="A0A1D6NYR1"/>
<evidence type="ECO:0000256" key="4">
    <source>
        <dbReference type="ARBA" id="ARBA00022807"/>
    </source>
</evidence>
<name>A0A1D6NYR1_MAIZE</name>
<keyword evidence="2" id="KW-0645">Protease</keyword>
<proteinExistence type="inferred from homology"/>
<accession>A0A1D6NYR1</accession>
<dbReference type="SUPFAM" id="SSF54001">
    <property type="entry name" value="Cysteine proteinases"/>
    <property type="match status" value="1"/>
</dbReference>
<evidence type="ECO:0000256" key="2">
    <source>
        <dbReference type="ARBA" id="ARBA00022670"/>
    </source>
</evidence>
<dbReference type="Pfam" id="PF02902">
    <property type="entry name" value="Peptidase_C48"/>
    <property type="match status" value="1"/>
</dbReference>
<keyword evidence="3" id="KW-0378">Hydrolase</keyword>
<evidence type="ECO:0000256" key="1">
    <source>
        <dbReference type="ARBA" id="ARBA00005234"/>
    </source>
</evidence>
<dbReference type="Gene3D" id="3.40.395.10">
    <property type="entry name" value="Adenoviral Proteinase, Chain A"/>
    <property type="match status" value="1"/>
</dbReference>
<dbReference type="InterPro" id="IPR038765">
    <property type="entry name" value="Papain-like_cys_pep_sf"/>
</dbReference>
<evidence type="ECO:0000313" key="6">
    <source>
        <dbReference type="EMBL" id="AQL03112.1"/>
    </source>
</evidence>
<comment type="similarity">
    <text evidence="1">Belongs to the peptidase C48 family.</text>
</comment>
<protein>
    <recommendedName>
        <fullName evidence="5">Ubiquitin-like protease family profile domain-containing protein</fullName>
    </recommendedName>
</protein>
<dbReference type="InterPro" id="IPR003653">
    <property type="entry name" value="Peptidase_C48_C"/>
</dbReference>
<reference evidence="6" key="1">
    <citation type="submission" date="2015-12" db="EMBL/GenBank/DDBJ databases">
        <title>Update maize B73 reference genome by single molecule sequencing technologies.</title>
        <authorList>
            <consortium name="Maize Genome Sequencing Project"/>
            <person name="Ware D."/>
        </authorList>
    </citation>
    <scope>NUCLEOTIDE SEQUENCE</scope>
    <source>
        <tissue evidence="6">Seedling</tissue>
    </source>
</reference>